<dbReference type="EMBL" id="ABOO01000079">
    <property type="protein sequence ID" value="EDT70115.1"/>
    <property type="molecule type" value="Genomic_DNA"/>
</dbReference>
<dbReference type="AlphaFoldDB" id="B1V6Q3"/>
<keyword evidence="1" id="KW-1133">Transmembrane helix</keyword>
<evidence type="ECO:0000313" key="4">
    <source>
        <dbReference type="EMBL" id="EDT70484.1"/>
    </source>
</evidence>
<feature type="transmembrane region" description="Helical" evidence="1">
    <location>
        <begin position="6"/>
        <end position="32"/>
    </location>
</feature>
<evidence type="ECO:0000313" key="6">
    <source>
        <dbReference type="Proteomes" id="UP000003188"/>
    </source>
</evidence>
<evidence type="ECO:0000313" key="3">
    <source>
        <dbReference type="EMBL" id="EDT70418.1"/>
    </source>
</evidence>
<dbReference type="EMBL" id="ABOO01000050">
    <property type="protein sequence ID" value="EDT70484.1"/>
    <property type="molecule type" value="Genomic_DNA"/>
</dbReference>
<evidence type="ECO:0000256" key="1">
    <source>
        <dbReference type="SAM" id="Phobius"/>
    </source>
</evidence>
<dbReference type="RefSeq" id="WP_003476135.1">
    <property type="nucleotide sequence ID" value="NZ_ABOO01000049.1"/>
</dbReference>
<dbReference type="EMBL" id="ABOO01000049">
    <property type="protein sequence ID" value="EDT70522.1"/>
    <property type="molecule type" value="Genomic_DNA"/>
</dbReference>
<accession>B1V6Q3</accession>
<proteinExistence type="predicted"/>
<sequence length="98" mass="11347">MDEFLLKILYAMIILFVICCIGEIIHEIYLVIIDSKTTSHIENGIIIDKKEEVNQVPILIGTNIFFNSNREKYLIVKCNDNTYEILQDSNEYCTGDKV</sequence>
<organism evidence="5 6">
    <name type="scientific">Clostridium perfringens D str. JGS1721</name>
    <dbReference type="NCBI Taxonomy" id="488537"/>
    <lineage>
        <taxon>Bacteria</taxon>
        <taxon>Bacillati</taxon>
        <taxon>Bacillota</taxon>
        <taxon>Clostridia</taxon>
        <taxon>Eubacteriales</taxon>
        <taxon>Clostridiaceae</taxon>
        <taxon>Clostridium</taxon>
    </lineage>
</organism>
<name>B1V6Q3_CLOPF</name>
<protein>
    <submittedName>
        <fullName evidence="5">Uncharacterized protein</fullName>
    </submittedName>
</protein>
<comment type="caution">
    <text evidence="5">The sequence shown here is derived from an EMBL/GenBank/DDBJ whole genome shotgun (WGS) entry which is preliminary data.</text>
</comment>
<keyword evidence="1" id="KW-0472">Membrane</keyword>
<reference evidence="5 6" key="1">
    <citation type="submission" date="2008-03" db="EMBL/GenBank/DDBJ databases">
        <authorList>
            <person name="Paulsen I."/>
            <person name="Sebastian Y."/>
        </authorList>
    </citation>
    <scope>NUCLEOTIDE SEQUENCE [LARGE SCALE GENOMIC DNA]</scope>
    <source>
        <strain evidence="6">D str. JGS1721</strain>
        <strain evidence="5">JGS1721</strain>
    </source>
</reference>
<gene>
    <name evidence="5" type="ORF">CJD_0692</name>
    <name evidence="3" type="ORF">CJD_A0278</name>
    <name evidence="4" type="ORF">CJD_A0329</name>
    <name evidence="2" type="ORF">CJD_A0653</name>
</gene>
<dbReference type="EMBL" id="ABOO01000053">
    <property type="protein sequence ID" value="EDT70418.1"/>
    <property type="molecule type" value="Genomic_DNA"/>
</dbReference>
<evidence type="ECO:0000313" key="2">
    <source>
        <dbReference type="EMBL" id="EDT70115.1"/>
    </source>
</evidence>
<evidence type="ECO:0000313" key="5">
    <source>
        <dbReference type="EMBL" id="EDT70522.1"/>
    </source>
</evidence>
<dbReference type="Proteomes" id="UP000003188">
    <property type="component" value="Unassembled WGS sequence"/>
</dbReference>
<keyword evidence="1" id="KW-0812">Transmembrane</keyword>